<evidence type="ECO:0000256" key="1">
    <source>
        <dbReference type="ARBA" id="ARBA00023002"/>
    </source>
</evidence>
<dbReference type="SUPFAM" id="SSF50475">
    <property type="entry name" value="FMN-binding split barrel"/>
    <property type="match status" value="1"/>
</dbReference>
<dbReference type="InterPro" id="IPR050268">
    <property type="entry name" value="NADH-dep_flavin_reductase"/>
</dbReference>
<dbReference type="PANTHER" id="PTHR30466:SF1">
    <property type="entry name" value="FMN REDUCTASE (NADH) RUTF"/>
    <property type="match status" value="1"/>
</dbReference>
<dbReference type="Pfam" id="PF01613">
    <property type="entry name" value="Flavin_Reduct"/>
    <property type="match status" value="1"/>
</dbReference>
<keyword evidence="1" id="KW-0560">Oxidoreductase</keyword>
<evidence type="ECO:0000313" key="4">
    <source>
        <dbReference type="Proteomes" id="UP000326979"/>
    </source>
</evidence>
<dbReference type="GO" id="GO:0006208">
    <property type="term" value="P:pyrimidine nucleobase catabolic process"/>
    <property type="evidence" value="ECO:0007669"/>
    <property type="project" value="TreeGrafter"/>
</dbReference>
<dbReference type="InterPro" id="IPR012349">
    <property type="entry name" value="Split_barrel_FMN-bd"/>
</dbReference>
<dbReference type="AlphaFoldDB" id="A0A5N8W288"/>
<protein>
    <submittedName>
        <fullName evidence="3">Flavin reductase family protein</fullName>
    </submittedName>
</protein>
<comment type="caution">
    <text evidence="3">The sequence shown here is derived from an EMBL/GenBank/DDBJ whole genome shotgun (WGS) entry which is preliminary data.</text>
</comment>
<gene>
    <name evidence="3" type="ORF">FNH04_10275</name>
</gene>
<dbReference type="EMBL" id="VJZE01000048">
    <property type="protein sequence ID" value="MPY40285.1"/>
    <property type="molecule type" value="Genomic_DNA"/>
</dbReference>
<dbReference type="Proteomes" id="UP000326979">
    <property type="component" value="Unassembled WGS sequence"/>
</dbReference>
<evidence type="ECO:0000313" key="3">
    <source>
        <dbReference type="EMBL" id="MPY40285.1"/>
    </source>
</evidence>
<organism evidence="3 4">
    <name type="scientific">Streptomyces phyllanthi</name>
    <dbReference type="NCBI Taxonomy" id="1803180"/>
    <lineage>
        <taxon>Bacteria</taxon>
        <taxon>Bacillati</taxon>
        <taxon>Actinomycetota</taxon>
        <taxon>Actinomycetes</taxon>
        <taxon>Kitasatosporales</taxon>
        <taxon>Streptomycetaceae</taxon>
        <taxon>Streptomyces</taxon>
    </lineage>
</organism>
<accession>A0A5N8W288</accession>
<keyword evidence="4" id="KW-1185">Reference proteome</keyword>
<reference evidence="3 4" key="1">
    <citation type="submission" date="2019-07" db="EMBL/GenBank/DDBJ databases">
        <title>New species of Amycolatopsis and Streptomyces.</title>
        <authorList>
            <person name="Duangmal K."/>
            <person name="Teo W.F.A."/>
            <person name="Lipun K."/>
        </authorList>
    </citation>
    <scope>NUCLEOTIDE SEQUENCE [LARGE SCALE GENOMIC DNA]</scope>
    <source>
        <strain evidence="3 4">TISTR 2346</strain>
    </source>
</reference>
<name>A0A5N8W288_9ACTN</name>
<dbReference type="RefSeq" id="WP_152782574.1">
    <property type="nucleotide sequence ID" value="NZ_BAABEQ010000017.1"/>
</dbReference>
<dbReference type="PANTHER" id="PTHR30466">
    <property type="entry name" value="FLAVIN REDUCTASE"/>
    <property type="match status" value="1"/>
</dbReference>
<dbReference type="OrthoDB" id="3677205at2"/>
<proteinExistence type="predicted"/>
<dbReference type="GO" id="GO:0010181">
    <property type="term" value="F:FMN binding"/>
    <property type="evidence" value="ECO:0007669"/>
    <property type="project" value="InterPro"/>
</dbReference>
<dbReference type="SMART" id="SM00903">
    <property type="entry name" value="Flavin_Reduct"/>
    <property type="match status" value="1"/>
</dbReference>
<evidence type="ECO:0000259" key="2">
    <source>
        <dbReference type="SMART" id="SM00903"/>
    </source>
</evidence>
<dbReference type="Gene3D" id="2.30.110.10">
    <property type="entry name" value="Electron Transport, Fmn-binding Protein, Chain A"/>
    <property type="match status" value="1"/>
</dbReference>
<sequence length="176" mass="19251">MTESTHCELDLSPRFRDAMAAFPSGVTIMTTADRSGRPWGFTASSFCSLSLDPPLVLVCLARTARCHPAFYQSDDWSIQIVAPRHLALVTRFATSGADKFAGGEFTPDDRGVPVLPDAPVTLTCAAHARYHGGDHSILVARVQDVTLLDDRPLLYFRRTFQPLACPRDVTASGEDR</sequence>
<feature type="domain" description="Flavin reductase like" evidence="2">
    <location>
        <begin position="19"/>
        <end position="162"/>
    </location>
</feature>
<dbReference type="GO" id="GO:0042602">
    <property type="term" value="F:riboflavin reductase (NADPH) activity"/>
    <property type="evidence" value="ECO:0007669"/>
    <property type="project" value="TreeGrafter"/>
</dbReference>
<dbReference type="InterPro" id="IPR002563">
    <property type="entry name" value="Flavin_Rdtase-like_dom"/>
</dbReference>